<dbReference type="SUPFAM" id="SSF49899">
    <property type="entry name" value="Concanavalin A-like lectins/glucanases"/>
    <property type="match status" value="1"/>
</dbReference>
<feature type="chain" id="PRO_5031475020" description="DUF6701 domain-containing protein" evidence="1">
    <location>
        <begin position="22"/>
        <end position="1523"/>
    </location>
</feature>
<dbReference type="InterPro" id="IPR046524">
    <property type="entry name" value="DUF6701"/>
</dbReference>
<dbReference type="InterPro" id="IPR013320">
    <property type="entry name" value="ConA-like_dom_sf"/>
</dbReference>
<evidence type="ECO:0000313" key="4">
    <source>
        <dbReference type="Proteomes" id="UP000518904"/>
    </source>
</evidence>
<reference evidence="3 4" key="1">
    <citation type="submission" date="2020-04" db="EMBL/GenBank/DDBJ databases">
        <title>Whole-genome sequencing of Vibrio spp. from China reveals different genetic environments of blaCTX-M-14 among diverse lineages.</title>
        <authorList>
            <person name="Zheng Z."/>
            <person name="Ye L."/>
            <person name="Chen S."/>
        </authorList>
    </citation>
    <scope>NUCLEOTIDE SEQUENCE [LARGE SCALE GENOMIC DNA]</scope>
    <source>
        <strain evidence="3 4">Vb0551</strain>
    </source>
</reference>
<evidence type="ECO:0000259" key="2">
    <source>
        <dbReference type="Pfam" id="PF20419"/>
    </source>
</evidence>
<comment type="caution">
    <text evidence="3">The sequence shown here is derived from an EMBL/GenBank/DDBJ whole genome shotgun (WGS) entry which is preliminary data.</text>
</comment>
<sequence length="1523" mass="164534">MKKRIILGAITYSLLCAQGLAAVTYDLTPTVDWVREKGRWQRQWVPVFSPCPTNGYYSNGLSVYVCPSNVNLYYGDNIVTGGSTSQLVLRRYTSLGGGNTIGSPSHNLSLDLNRNSFSAHNLYVYGHVDNGSYIQLTDSTILGSLRSVNNGLELNNVDIRQNALAYSQITINSSNVDGYVDSDNGGISLYNVKVGSDVEAKSQIQMTNTSVGGHISSSHGGVELSASGSTKLVDGYINAKNAVKVTNYKVNQSVSADGYIELNRTDVTGNVTSQSNGNPAIAISNSSSISGDVFTKGYVSVSHSIVDGNIDNTQGSNQSMSIVSSQVGGNVTAKGYVDIQYSQVSGVVSSTDEGGQVKSSKIKGDVDVKKYLHVIESSYVCGVASSWNDGANISNSYVGDDVSTKKYLHVTNSSVFGTASVKNEGMALSSAKILADAKAIGFPTHKDVSIASNSTLCGTANSSYSYNGKLVGYCGLNDTSCDTSQTRGTCPVEVGESSQYKDFYDYCGMTPPGPDPEPIQCESLPPEDFDSGSLTNWSVMGFKNSAKPSITGGKFRLSSNQYNQATASAYNYIFPSDDNVMQVEFNHYAHSNTTRPGADGVGIVFSDANVPPATGAFGGPLGFGVKPGLEGFAGGWLAFGIDEYGNFSNEGSYYENDYGRPGRSQQSIAIRGAGYKKTIQYNGQSKEGWFGGYKFIKNNTDVGALDVFGTYYNGRGEDEVHRYRMTVDSRKTVKNRASGVWVSIERQIDGGRWETLIKSFNVMNGYGQSIAPENFRISVTASTGSYTNIHEIDDFQVCADKYKKLTDGIHHFEFDYSGSGSTCQPSKVTLKACMNERCTQTYPEDAAASEGELEPLTVTLLPSSTNSVANWVNGEQEKLTDITFNNSVDLLLQGYKAGTVTMGVANSSVPQFGFEGARCRINNGDELSVENCNVLFSQNVLGVNIGDVVSARQSAGTDHLSFCSSHVKAGGESRDVTMKVTHEIAPVDKTKSVEVWYKKAGDSNAKWSGHTVLQPQVAKSLSDVYFDSNGKAYLKVNYKEVGKIRIDAKVNDVKDSAGFASFVSFPAKLSLNVSGNGACLPDCKSYIPAGQEFTMQVTAYQSDGEVARNYQESHISIDHVVTYPDPTTSVNKGNVVNGSLLTEKLPEDAKWVSGSVSFKQSVDEVGSFEFTATAPVGGEGEAFSTYLGSSTYKIADATLNVGRFYPSKFNVYSSDQTTSYNNIWDYPNGQAFAYMGQPFGLKQFYVEALSKGDGALHNYAYFDARHQAKFNLYEDNYANVNRFSAPGTYTGNWLNGSRGPYVSGQSVGKYSASGLVWNKVVTKPDGPLNYLENSSDTSISIDLSSSSVDKVGVTIGTKELFVQPDLRFGRVNLADVGGKQGDNNKPDSLKLQVPLTVEYWKDGRFVTNISDSQTTIYGVREKFEHKWKGNEPDSKYVDVSLNGGGVVTKGTSRSIVAVESESKRQQTELWLDLTAGSNHLPWLKYNWDNKNAGEENPSSVVTFGIHRGNDRVIYRGEPGLTGQ</sequence>
<gene>
    <name evidence="3" type="ORF">HKB16_02665</name>
</gene>
<dbReference type="Proteomes" id="UP000518904">
    <property type="component" value="Unassembled WGS sequence"/>
</dbReference>
<dbReference type="RefSeq" id="WP_141180448.1">
    <property type="nucleotide sequence ID" value="NZ_CP041202.1"/>
</dbReference>
<feature type="domain" description="DUF6701" evidence="2">
    <location>
        <begin position="988"/>
        <end position="1517"/>
    </location>
</feature>
<name>A0A7Y0SE03_VIBPH</name>
<protein>
    <recommendedName>
        <fullName evidence="2">DUF6701 domain-containing protein</fullName>
    </recommendedName>
</protein>
<keyword evidence="1" id="KW-0732">Signal</keyword>
<accession>A0A7Y0SE03</accession>
<organism evidence="3 4">
    <name type="scientific">Vibrio parahaemolyticus</name>
    <dbReference type="NCBI Taxonomy" id="670"/>
    <lineage>
        <taxon>Bacteria</taxon>
        <taxon>Pseudomonadati</taxon>
        <taxon>Pseudomonadota</taxon>
        <taxon>Gammaproteobacteria</taxon>
        <taxon>Vibrionales</taxon>
        <taxon>Vibrionaceae</taxon>
        <taxon>Vibrio</taxon>
    </lineage>
</organism>
<proteinExistence type="predicted"/>
<evidence type="ECO:0000256" key="1">
    <source>
        <dbReference type="SAM" id="SignalP"/>
    </source>
</evidence>
<evidence type="ECO:0000313" key="3">
    <source>
        <dbReference type="EMBL" id="NMU81777.1"/>
    </source>
</evidence>
<dbReference type="Pfam" id="PF20419">
    <property type="entry name" value="DUF6701"/>
    <property type="match status" value="1"/>
</dbReference>
<feature type="signal peptide" evidence="1">
    <location>
        <begin position="1"/>
        <end position="21"/>
    </location>
</feature>
<dbReference type="EMBL" id="JABCLB010000331">
    <property type="protein sequence ID" value="NMU81777.1"/>
    <property type="molecule type" value="Genomic_DNA"/>
</dbReference>